<proteinExistence type="predicted"/>
<evidence type="ECO:0000259" key="2">
    <source>
        <dbReference type="Pfam" id="PF21722"/>
    </source>
</evidence>
<organism evidence="3">
    <name type="scientific">viral metagenome</name>
    <dbReference type="NCBI Taxonomy" id="1070528"/>
    <lineage>
        <taxon>unclassified sequences</taxon>
        <taxon>metagenomes</taxon>
        <taxon>organismal metagenomes</taxon>
    </lineage>
</organism>
<dbReference type="Pfam" id="PF21722">
    <property type="entry name" value="Gly_rich_2"/>
    <property type="match status" value="1"/>
</dbReference>
<protein>
    <recommendedName>
        <fullName evidence="2">Glycine-rich domain-containing protein</fullName>
    </recommendedName>
</protein>
<reference evidence="3" key="1">
    <citation type="journal article" date="2020" name="Nature">
        <title>Giant virus diversity and host interactions through global metagenomics.</title>
        <authorList>
            <person name="Schulz F."/>
            <person name="Roux S."/>
            <person name="Paez-Espino D."/>
            <person name="Jungbluth S."/>
            <person name="Walsh D.A."/>
            <person name="Denef V.J."/>
            <person name="McMahon K.D."/>
            <person name="Konstantinidis K.T."/>
            <person name="Eloe-Fadrosh E.A."/>
            <person name="Kyrpides N.C."/>
            <person name="Woyke T."/>
        </authorList>
    </citation>
    <scope>NUCLEOTIDE SEQUENCE</scope>
    <source>
        <strain evidence="3">GVMAG-M-3300021425-30</strain>
    </source>
</reference>
<dbReference type="EMBL" id="MN739468">
    <property type="protein sequence ID" value="QHT06439.1"/>
    <property type="molecule type" value="Genomic_DNA"/>
</dbReference>
<name>A0A6C0CRX7_9ZZZZ</name>
<feature type="compositionally biased region" description="Basic and acidic residues" evidence="1">
    <location>
        <begin position="257"/>
        <end position="266"/>
    </location>
</feature>
<sequence>MSNFKFKSENYIETNIGEVIAEKWFTGGGITVTNDNGHGITNLVNYSPLIRVVKDGTSAGEGRTTTNDNYKVTHSGVSVDLLGGPSLALAKYKFYPQVLNGSLLPTGTTQATMTRSYTNQPIPSWCKYIKVLLIGGGGGGGGGFGVIAAFGGTEHAGTGGGCGELVVACIERQAGDNVYNLTLGKGGDPAERRFVLGGTKNNGETGGTTSFTVGAVTIDARGGKGGSTLYQDSNAGTGGGQTSRDTTVVSNDSDTTSDSKPRERNKYSGNQGTYVHTVYGSGSDVNPGGAAFARFAEVHYGFYALAAGRTSASTGLVREMKSPHMLNEGYGVGGTGCAGTAAPDPTRGVHGCACVMFFPGKPPKYPLGDQA</sequence>
<evidence type="ECO:0000256" key="1">
    <source>
        <dbReference type="SAM" id="MobiDB-lite"/>
    </source>
</evidence>
<accession>A0A6C0CRX7</accession>
<dbReference type="InterPro" id="IPR049304">
    <property type="entry name" value="Gly_rich_dom"/>
</dbReference>
<feature type="domain" description="Glycine-rich" evidence="2">
    <location>
        <begin position="119"/>
        <end position="353"/>
    </location>
</feature>
<dbReference type="AlphaFoldDB" id="A0A6C0CRX7"/>
<feature type="compositionally biased region" description="Low complexity" evidence="1">
    <location>
        <begin position="242"/>
        <end position="256"/>
    </location>
</feature>
<feature type="region of interest" description="Disordered" evidence="1">
    <location>
        <begin position="227"/>
        <end position="272"/>
    </location>
</feature>
<evidence type="ECO:0000313" key="3">
    <source>
        <dbReference type="EMBL" id="QHT06439.1"/>
    </source>
</evidence>